<name>A0ACB8ZHS7_ARCLA</name>
<keyword evidence="2" id="KW-1185">Reference proteome</keyword>
<proteinExistence type="predicted"/>
<reference evidence="1 2" key="2">
    <citation type="journal article" date="2022" name="Mol. Ecol. Resour.">
        <title>The genomes of chicory, endive, great burdock and yacon provide insights into Asteraceae paleo-polyploidization history and plant inulin production.</title>
        <authorList>
            <person name="Fan W."/>
            <person name="Wang S."/>
            <person name="Wang H."/>
            <person name="Wang A."/>
            <person name="Jiang F."/>
            <person name="Liu H."/>
            <person name="Zhao H."/>
            <person name="Xu D."/>
            <person name="Zhang Y."/>
        </authorList>
    </citation>
    <scope>NUCLEOTIDE SEQUENCE [LARGE SCALE GENOMIC DNA]</scope>
    <source>
        <strain evidence="2">cv. Niubang</strain>
    </source>
</reference>
<protein>
    <submittedName>
        <fullName evidence="1">Uncharacterized protein</fullName>
    </submittedName>
</protein>
<gene>
    <name evidence="1" type="ORF">L6452_29771</name>
</gene>
<dbReference type="Proteomes" id="UP001055879">
    <property type="component" value="Linkage Group LG10"/>
</dbReference>
<sequence length="465" mass="50578">MSVVVVSSFVSLLFVASISIYLVASEDRDFGGAVFSVNSKLYGKERSLSVLKAHDDIRHLQWHKVLASGVTLPLGGIGRPGPDAVGLYYAKIGIGTPPREYYVQVDTGCDIMWVNCIDCRDCPKKGYHGMDLTLYDPELSITGRSVTCDEEFCTEINGGTVTGCKTNASCLFTEIYGDGSESTGSFVKDVIQYDSVSGDLETKLATGSVVFGCSSNQTGNLGSSEDAFDGILGFGKSNASVISQLASSGKVKKMFAHCLDGDNGGGIFAIGHVVQPKVNSTHLIQDANEPHYAVNVTGIEVGTEYLNYSTDPYGRREKKRAIIDSGTTLAYLPEVIYKPLLEKIVEGQSDMRLSILDDQYTCFKPSESIDDGFPAVTFYFENSLSLNVYPHDYLFPFEDFLCFGWQNNGVDSIGSRDTIVLGDLVLSNKLVLYDLENQTIGWTEYNCSSSIMLRDEITGSVVDAL</sequence>
<accession>A0ACB8ZHS7</accession>
<reference evidence="2" key="1">
    <citation type="journal article" date="2022" name="Mol. Ecol. Resour.">
        <title>The genomes of chicory, endive, great burdock and yacon provide insights into Asteraceae palaeo-polyploidization history and plant inulin production.</title>
        <authorList>
            <person name="Fan W."/>
            <person name="Wang S."/>
            <person name="Wang H."/>
            <person name="Wang A."/>
            <person name="Jiang F."/>
            <person name="Liu H."/>
            <person name="Zhao H."/>
            <person name="Xu D."/>
            <person name="Zhang Y."/>
        </authorList>
    </citation>
    <scope>NUCLEOTIDE SEQUENCE [LARGE SCALE GENOMIC DNA]</scope>
    <source>
        <strain evidence="2">cv. Niubang</strain>
    </source>
</reference>
<organism evidence="1 2">
    <name type="scientific">Arctium lappa</name>
    <name type="common">Greater burdock</name>
    <name type="synonym">Lappa major</name>
    <dbReference type="NCBI Taxonomy" id="4217"/>
    <lineage>
        <taxon>Eukaryota</taxon>
        <taxon>Viridiplantae</taxon>
        <taxon>Streptophyta</taxon>
        <taxon>Embryophyta</taxon>
        <taxon>Tracheophyta</taxon>
        <taxon>Spermatophyta</taxon>
        <taxon>Magnoliopsida</taxon>
        <taxon>eudicotyledons</taxon>
        <taxon>Gunneridae</taxon>
        <taxon>Pentapetalae</taxon>
        <taxon>asterids</taxon>
        <taxon>campanulids</taxon>
        <taxon>Asterales</taxon>
        <taxon>Asteraceae</taxon>
        <taxon>Carduoideae</taxon>
        <taxon>Cardueae</taxon>
        <taxon>Arctiinae</taxon>
        <taxon>Arctium</taxon>
    </lineage>
</organism>
<dbReference type="EMBL" id="CM042056">
    <property type="protein sequence ID" value="KAI3697051.1"/>
    <property type="molecule type" value="Genomic_DNA"/>
</dbReference>
<evidence type="ECO:0000313" key="1">
    <source>
        <dbReference type="EMBL" id="KAI3697051.1"/>
    </source>
</evidence>
<evidence type="ECO:0000313" key="2">
    <source>
        <dbReference type="Proteomes" id="UP001055879"/>
    </source>
</evidence>
<comment type="caution">
    <text evidence="1">The sequence shown here is derived from an EMBL/GenBank/DDBJ whole genome shotgun (WGS) entry which is preliminary data.</text>
</comment>